<keyword evidence="1" id="KW-0732">Signal</keyword>
<protein>
    <submittedName>
        <fullName evidence="2">T9SS sorting signal type C domain-containing protein</fullName>
    </submittedName>
</protein>
<evidence type="ECO:0000256" key="1">
    <source>
        <dbReference type="SAM" id="SignalP"/>
    </source>
</evidence>
<feature type="signal peptide" evidence="1">
    <location>
        <begin position="1"/>
        <end position="26"/>
    </location>
</feature>
<reference evidence="2 3" key="1">
    <citation type="submission" date="2019-03" db="EMBL/GenBank/DDBJ databases">
        <title>Flavobacterium TSA-D2 sp. nov., isolated from arctic soil.</title>
        <authorList>
            <person name="Chaudhary D.K."/>
        </authorList>
    </citation>
    <scope>NUCLEOTIDE SEQUENCE [LARGE SCALE GENOMIC DNA]</scope>
    <source>
        <strain evidence="2 3">TSA-D2</strain>
    </source>
</reference>
<proteinExistence type="predicted"/>
<dbReference type="PROSITE" id="PS51257">
    <property type="entry name" value="PROKAR_LIPOPROTEIN"/>
    <property type="match status" value="1"/>
</dbReference>
<dbReference type="Proteomes" id="UP000294597">
    <property type="component" value="Unassembled WGS sequence"/>
</dbReference>
<evidence type="ECO:0000313" key="3">
    <source>
        <dbReference type="Proteomes" id="UP000294597"/>
    </source>
</evidence>
<name>A0A4R5D5Y6_9FLAO</name>
<dbReference type="NCBIfam" id="NF033708">
    <property type="entry name" value="T9SS_Cterm_ChiA"/>
    <property type="match status" value="1"/>
</dbReference>
<dbReference type="EMBL" id="SMFO01000001">
    <property type="protein sequence ID" value="TDE06674.1"/>
    <property type="molecule type" value="Genomic_DNA"/>
</dbReference>
<evidence type="ECO:0000313" key="2">
    <source>
        <dbReference type="EMBL" id="TDE06674.1"/>
    </source>
</evidence>
<accession>A0A4R5D5Y6</accession>
<dbReference type="Gene3D" id="2.60.40.10">
    <property type="entry name" value="Immunoglobulins"/>
    <property type="match status" value="1"/>
</dbReference>
<feature type="chain" id="PRO_5021030296" evidence="1">
    <location>
        <begin position="27"/>
        <end position="928"/>
    </location>
</feature>
<comment type="caution">
    <text evidence="2">The sequence shown here is derived from an EMBL/GenBank/DDBJ whole genome shotgun (WGS) entry which is preliminary data.</text>
</comment>
<dbReference type="RefSeq" id="WP_132109182.1">
    <property type="nucleotide sequence ID" value="NZ_SMFO01000001.1"/>
</dbReference>
<sequence>MKIKLPKSTIFTVLMLLLSCVMFAQSAGDYRSAGNGNWTDRNSWERFNVPGGWLTPTAAQGYPGQNVGTGAVLIQAGNTITIGTSALTTQSMGTLTISGSLVLKGIGTGSNGTDFLLNTNKVIVTSGLNPAANINFQDKVDLKLPSNSSLEVSIGGLEGDCSNNQDIYIGSNVYSYCKGGESVLPTFSDLMINGGSLTATPSSNSPVCQNNTINLNGNYSGFSGKKTSGGSDGVNYSWSIVLAPAGTITDSTSKDASITNVSAGTYQIQLTCSTYYGTNLYANSKTISVVVNDLPSTPAAEIVTQPTCSVPTGSFMITNYNVSYTYTFSPSTGVIVNADKVTAPPGTYTFTAFNGNCMSTASANVVINNPPDTKRWNGTAWQKWNGTIWVSTGNPTIDNPTIENPIIFTGNYDSIVDIDGCSCLVNAGVHVKIASGKTLKLQNELVVNGTLTFEDTANLVQINSSAANSGNITYKRTATGIKVNDYIYWSTPVGGQILGDFSPSTKYLWNTDVSNWRVPVAGDMVLGRGYIIRRSIAGDFTGSFTGTPNNGAVSIAIGSSGTFNLIGNPYPSAIDADKFLNHNSAVLGGTIYFWTHITAITERENLEQGTAGSGNLAYTSNDYASYNVSGGVATKAKSDKTTDADNKYKPTGKIAAGQAFFATSRATGESAKFKNEMRHDAAIKPYNNTQFFKIKANSKTNSTIEKNRVWLNLTNAGGAFKQTLIGYITGATNEYDNVYDGVSFNANAFIDFYSINKDKNLVIQGRALPFEDNDKVPLGYKTTIVGEFKIAIDEVDGFLTGKKIILEDRLLNKIQDLSEAAYTFTTQKGTFNDRFVLSYANKTLATEDFEAVENKVVITNKNREVKISTPENEIDAVSIYDVSGRQIYSKSKVDKNELMITTLIARDQVLIVKVVMKDKSIVTKKTIY</sequence>
<keyword evidence="3" id="KW-1185">Reference proteome</keyword>
<organism evidence="2 3">
    <name type="scientific">Flavobacterium hiemivividum</name>
    <dbReference type="NCBI Taxonomy" id="2541734"/>
    <lineage>
        <taxon>Bacteria</taxon>
        <taxon>Pseudomonadati</taxon>
        <taxon>Bacteroidota</taxon>
        <taxon>Flavobacteriia</taxon>
        <taxon>Flavobacteriales</taxon>
        <taxon>Flavobacteriaceae</taxon>
        <taxon>Flavobacterium</taxon>
    </lineage>
</organism>
<dbReference type="InterPro" id="IPR013783">
    <property type="entry name" value="Ig-like_fold"/>
</dbReference>
<gene>
    <name evidence="2" type="ORF">E0F98_03405</name>
</gene>
<dbReference type="AlphaFoldDB" id="A0A4R5D5Y6"/>